<evidence type="ECO:0000313" key="2">
    <source>
        <dbReference type="Proteomes" id="UP001154282"/>
    </source>
</evidence>
<proteinExistence type="predicted"/>
<reference evidence="1" key="1">
    <citation type="submission" date="2022-08" db="EMBL/GenBank/DDBJ databases">
        <authorList>
            <person name="Gutierrez-Valencia J."/>
        </authorList>
    </citation>
    <scope>NUCLEOTIDE SEQUENCE</scope>
</reference>
<comment type="caution">
    <text evidence="1">The sequence shown here is derived from an EMBL/GenBank/DDBJ whole genome shotgun (WGS) entry which is preliminary data.</text>
</comment>
<dbReference type="Proteomes" id="UP001154282">
    <property type="component" value="Unassembled WGS sequence"/>
</dbReference>
<name>A0AAV0IMS0_9ROSI</name>
<keyword evidence="2" id="KW-1185">Reference proteome</keyword>
<evidence type="ECO:0000313" key="1">
    <source>
        <dbReference type="EMBL" id="CAI0398353.1"/>
    </source>
</evidence>
<gene>
    <name evidence="1" type="ORF">LITE_LOCUS9875</name>
</gene>
<organism evidence="1 2">
    <name type="scientific">Linum tenue</name>
    <dbReference type="NCBI Taxonomy" id="586396"/>
    <lineage>
        <taxon>Eukaryota</taxon>
        <taxon>Viridiplantae</taxon>
        <taxon>Streptophyta</taxon>
        <taxon>Embryophyta</taxon>
        <taxon>Tracheophyta</taxon>
        <taxon>Spermatophyta</taxon>
        <taxon>Magnoliopsida</taxon>
        <taxon>eudicotyledons</taxon>
        <taxon>Gunneridae</taxon>
        <taxon>Pentapetalae</taxon>
        <taxon>rosids</taxon>
        <taxon>fabids</taxon>
        <taxon>Malpighiales</taxon>
        <taxon>Linaceae</taxon>
        <taxon>Linum</taxon>
    </lineage>
</organism>
<sequence>MSNNGNLSFADVSAGNLGTYGERAIALAVKEMVRYGLFLGTFAGTFVSVDEIITALGGHRRQVLLSTSPQLSRTGKWRALCCRIGCGAIHTDARCCVGFPLWDQEQAGWQNLEASYLEARRHISNVPLLFANLVSLLIGVSKLLAE</sequence>
<accession>A0AAV0IMS0</accession>
<dbReference type="EMBL" id="CAMGYJ010000004">
    <property type="protein sequence ID" value="CAI0398353.1"/>
    <property type="molecule type" value="Genomic_DNA"/>
</dbReference>
<protein>
    <submittedName>
        <fullName evidence="1">Uncharacterized protein</fullName>
    </submittedName>
</protein>
<dbReference type="AlphaFoldDB" id="A0AAV0IMS0"/>